<keyword evidence="12" id="KW-0788">Thiol protease</keyword>
<feature type="compositionally biased region" description="Basic and acidic residues" evidence="18">
    <location>
        <begin position="1460"/>
        <end position="1480"/>
    </location>
</feature>
<reference evidence="21" key="1">
    <citation type="submission" date="2023-06" db="EMBL/GenBank/DDBJ databases">
        <authorList>
            <person name="Delattre M."/>
        </authorList>
    </citation>
    <scope>NUCLEOTIDE SEQUENCE</scope>
    <source>
        <strain evidence="21">AF72</strain>
    </source>
</reference>
<feature type="domain" description="USP" evidence="20">
    <location>
        <begin position="1"/>
        <end position="453"/>
    </location>
</feature>
<evidence type="ECO:0000313" key="22">
    <source>
        <dbReference type="Proteomes" id="UP001177023"/>
    </source>
</evidence>
<dbReference type="Pfam" id="PF11861">
    <property type="entry name" value="DUF3381"/>
    <property type="match status" value="1"/>
</dbReference>
<dbReference type="InterPro" id="IPR028889">
    <property type="entry name" value="USP"/>
</dbReference>
<dbReference type="GO" id="GO:0004812">
    <property type="term" value="F:aminoacyl-tRNA ligase activity"/>
    <property type="evidence" value="ECO:0007669"/>
    <property type="project" value="UniProtKB-KW"/>
</dbReference>
<feature type="region of interest" description="Disordered" evidence="18">
    <location>
        <begin position="407"/>
        <end position="451"/>
    </location>
</feature>
<keyword evidence="15" id="KW-1015">Disulfide bond</keyword>
<dbReference type="GO" id="GO:0043039">
    <property type="term" value="P:tRNA aminoacylation"/>
    <property type="evidence" value="ECO:0007669"/>
    <property type="project" value="InterPro"/>
</dbReference>
<dbReference type="EC" id="3.4.19.12" evidence="4"/>
<evidence type="ECO:0000256" key="17">
    <source>
        <dbReference type="SAM" id="Coils"/>
    </source>
</evidence>
<dbReference type="PROSITE" id="PS50026">
    <property type="entry name" value="EGF_3"/>
    <property type="match status" value="1"/>
</dbReference>
<dbReference type="PANTHER" id="PTHR21646">
    <property type="entry name" value="UBIQUITIN CARBOXYL-TERMINAL HYDROLASE"/>
    <property type="match status" value="1"/>
</dbReference>
<dbReference type="InterPro" id="IPR038765">
    <property type="entry name" value="Papain-like_cys_pep_sf"/>
</dbReference>
<evidence type="ECO:0000256" key="9">
    <source>
        <dbReference type="ARBA" id="ARBA00022741"/>
    </source>
</evidence>
<comment type="caution">
    <text evidence="21">The sequence shown here is derived from an EMBL/GenBank/DDBJ whole genome shotgun (WGS) entry which is preliminary data.</text>
</comment>
<dbReference type="InterPro" id="IPR000742">
    <property type="entry name" value="EGF"/>
</dbReference>
<dbReference type="GO" id="GO:0016579">
    <property type="term" value="P:protein deubiquitination"/>
    <property type="evidence" value="ECO:0007669"/>
    <property type="project" value="InterPro"/>
</dbReference>
<dbReference type="PROSITE" id="PS50235">
    <property type="entry name" value="USP_3"/>
    <property type="match status" value="1"/>
</dbReference>
<name>A0AA36G088_9BILA</name>
<accession>A0AA36G088</accession>
<evidence type="ECO:0000256" key="15">
    <source>
        <dbReference type="ARBA" id="ARBA00023157"/>
    </source>
</evidence>
<evidence type="ECO:0000256" key="10">
    <source>
        <dbReference type="ARBA" id="ARBA00022786"/>
    </source>
</evidence>
<keyword evidence="8" id="KW-0677">Repeat</keyword>
<dbReference type="InterPro" id="IPR006212">
    <property type="entry name" value="Furin_repeat"/>
</dbReference>
<keyword evidence="11" id="KW-0378">Hydrolase</keyword>
<evidence type="ECO:0000313" key="21">
    <source>
        <dbReference type="EMBL" id="CAJ0574786.1"/>
    </source>
</evidence>
<evidence type="ECO:0000256" key="16">
    <source>
        <dbReference type="PROSITE-ProRule" id="PRU00076"/>
    </source>
</evidence>
<dbReference type="GO" id="GO:0006508">
    <property type="term" value="P:proteolysis"/>
    <property type="evidence" value="ECO:0007669"/>
    <property type="project" value="UniProtKB-KW"/>
</dbReference>
<dbReference type="PROSITE" id="PS00010">
    <property type="entry name" value="ASX_HYDROXYL"/>
    <property type="match status" value="1"/>
</dbReference>
<dbReference type="GO" id="GO:0005509">
    <property type="term" value="F:calcium ion binding"/>
    <property type="evidence" value="ECO:0007669"/>
    <property type="project" value="InterPro"/>
</dbReference>
<dbReference type="InterPro" id="IPR018097">
    <property type="entry name" value="EGF_Ca-bd_CS"/>
</dbReference>
<feature type="compositionally biased region" description="Basic residues" evidence="18">
    <location>
        <begin position="1481"/>
        <end position="1495"/>
    </location>
</feature>
<evidence type="ECO:0000256" key="12">
    <source>
        <dbReference type="ARBA" id="ARBA00022807"/>
    </source>
</evidence>
<dbReference type="SUPFAM" id="SSF52374">
    <property type="entry name" value="Nucleotidylyl transferase"/>
    <property type="match status" value="1"/>
</dbReference>
<feature type="compositionally biased region" description="Polar residues" evidence="18">
    <location>
        <begin position="408"/>
        <end position="433"/>
    </location>
</feature>
<dbReference type="GO" id="GO:0008168">
    <property type="term" value="F:methyltransferase activity"/>
    <property type="evidence" value="ECO:0007669"/>
    <property type="project" value="InterPro"/>
</dbReference>
<dbReference type="Gene3D" id="3.90.70.10">
    <property type="entry name" value="Cysteine proteinases"/>
    <property type="match status" value="2"/>
</dbReference>
<dbReference type="EMBL" id="CATQJA010002633">
    <property type="protein sequence ID" value="CAJ0574786.1"/>
    <property type="molecule type" value="Genomic_DNA"/>
</dbReference>
<keyword evidence="22" id="KW-1185">Reference proteome</keyword>
<dbReference type="PROSITE" id="PS00973">
    <property type="entry name" value="USP_2"/>
    <property type="match status" value="1"/>
</dbReference>
<evidence type="ECO:0000256" key="2">
    <source>
        <dbReference type="ARBA" id="ARBA00005897"/>
    </source>
</evidence>
<dbReference type="InterPro" id="IPR049883">
    <property type="entry name" value="NOTCH1_EGF-like"/>
</dbReference>
<dbReference type="InterPro" id="IPR020058">
    <property type="entry name" value="Glu/Gln-tRNA-synth_Ib_cat-dom"/>
</dbReference>
<dbReference type="SMART" id="SM00181">
    <property type="entry name" value="EGF"/>
    <property type="match status" value="2"/>
</dbReference>
<keyword evidence="9" id="KW-0547">Nucleotide-binding</keyword>
<dbReference type="GO" id="GO:0005634">
    <property type="term" value="C:nucleus"/>
    <property type="evidence" value="ECO:0007669"/>
    <property type="project" value="InterPro"/>
</dbReference>
<dbReference type="SUPFAM" id="SSF54001">
    <property type="entry name" value="Cysteine proteinases"/>
    <property type="match status" value="1"/>
</dbReference>
<dbReference type="Pfam" id="PF00443">
    <property type="entry name" value="UCH"/>
    <property type="match status" value="1"/>
</dbReference>
<dbReference type="Proteomes" id="UP001177023">
    <property type="component" value="Unassembled WGS sequence"/>
</dbReference>
<sequence>MAFVLDGLHEDLNRIKNKPYFADNDEDENKSDEELAKLQWDQYKARNDSIIVDKIHGQIKSTLTCPTCMKISIKFDPICFLSLPLPIPEKQFEQMFLLMQPDKKWALFAMKVTRSTTVPEATKIIQDDLAKSIEYKEKPIVLWKMDERQNVQFLRADDTVAINNSNERPVTLPYVFAISPGVEINREWVDNVAMPTIRSEFFKDPQLVHDADEGVPYEIFFETPEGLSPLNEESIRGVSVTTLVIRWQNPQIFNGKDGKALVDRQCRVPVPTLITLKDCIDLFTKDEKLSENDSWYCPRCKEHKRATKRLDLWKLPDVLIIHLKRFIYDRWHREKIGIQVQIPSRGLELNDKLANDKHEHVQYDLIGMSHHYGVLAGGHYKATGLNPNGKCFRDECPMRAGVAPPCPTTATSMSSSGQSITIQPSCQTPSSARSHGHTQRIHGHSDRGPYKQTVRELDVIDTEYAGEDAAKKVPIVEKPLGFEAISRQMRDLTLQIDSVAAEVTSLTKGLKITERNHFAGGDTAWEEKNLGKYATSETRLIEALEGVCKKSTLASTDSYISVKDLEFKCAHLMEESEELVEKWYYKNQEKEENRVDCAECYGGCNGCTGPLATECTECRVGFERDSKNACVDVDECAKPELHACTKANEVCINDIGSYKCDCADGYKKNDVTKECELNILAPPQQPLIRPNLLLRLDRVFGDISQTLDESDPILVKADGYPTYHFANIIDDRLMKISHVIRGMEWLSSTGKHVLLYKTFGWEPPAFVHLPLLTRDGKQKLSKRHADAFVDYYHKEKGFLPVAVLNLLIRNGSGIKNFDSNHLYTLEEMVTSFDASLIGKRNLQVDPSSLEHYGRLAFQNSPINQLIPLIRDRVANDLPGCESVCDDPVYMEKVHVWKPAASRLESAEIFVVCEKYSKPDKVDPDLLNVKKVFLEPNLDPAKPNSQALLLNKKTKKARAEGYAESDGLTLHKTIDATTFVHSSSALDLLAQTSSIKLDQPKWSEAPETTDEVKECLKDIKLCGPRELRILLKWRKKMLDMVHAAEDADVDMEATEPQPLSAEDLEDQELANIEAEIARASAEEKSELKKKKKKMLREKAKVLKRKQLKMIHGDDPGIFAEMPDLFALKNIKKGSLATLTDEAVPDISNIEDDEYGLGEGEWEEHGDEADDNDAAADADDDDNELIHTEQSLMTPDERKKATVREWKNQPLIKELLSSDDSDDELDAVEKYMRKKGTLQENTVSFEATKPNKTVEKFGDEDDEKVDGTTLFDAEMESEEEYEDEDKRVAKRKKEEKKNKKEAAAKKRKLTPEELALGEQLIYSTKTRRDLEDWGWHRFSNNDENLPDWFVEDEQKHYKKDLPVTKEQVKFYKERMKEINVRPIKKVAEAKARKARRVTRRLEKAKKKAEAVVENENLEHSEKVREMKKIYRNANKKEDKKKNVVVVTKSNRGRMSRPNGRYKTVDARMKTELRAQKAKDRRSGVKGKRGGGRGKGRR</sequence>
<evidence type="ECO:0000256" key="4">
    <source>
        <dbReference type="ARBA" id="ARBA00012759"/>
    </source>
</evidence>
<dbReference type="InterPro" id="IPR001881">
    <property type="entry name" value="EGF-like_Ca-bd_dom"/>
</dbReference>
<feature type="coiled-coil region" evidence="17">
    <location>
        <begin position="562"/>
        <end position="593"/>
    </location>
</feature>
<keyword evidence="10" id="KW-0833">Ubl conjugation pathway</keyword>
<dbReference type="Pfam" id="PF00749">
    <property type="entry name" value="tRNA-synt_1c"/>
    <property type="match status" value="1"/>
</dbReference>
<dbReference type="InterPro" id="IPR024576">
    <property type="entry name" value="rRNA_MeTfrase_Spb1_DUF3381"/>
</dbReference>
<evidence type="ECO:0000259" key="19">
    <source>
        <dbReference type="PROSITE" id="PS50026"/>
    </source>
</evidence>
<dbReference type="InterPro" id="IPR012920">
    <property type="entry name" value="rRNA_MeTfrase_SPB1-like_C"/>
</dbReference>
<evidence type="ECO:0000256" key="11">
    <source>
        <dbReference type="ARBA" id="ARBA00022801"/>
    </source>
</evidence>
<dbReference type="GO" id="GO:0005524">
    <property type="term" value="F:ATP binding"/>
    <property type="evidence" value="ECO:0007669"/>
    <property type="project" value="UniProtKB-KW"/>
</dbReference>
<organism evidence="21 22">
    <name type="scientific">Mesorhabditis spiculigera</name>
    <dbReference type="NCBI Taxonomy" id="96644"/>
    <lineage>
        <taxon>Eukaryota</taxon>
        <taxon>Metazoa</taxon>
        <taxon>Ecdysozoa</taxon>
        <taxon>Nematoda</taxon>
        <taxon>Chromadorea</taxon>
        <taxon>Rhabditida</taxon>
        <taxon>Rhabditina</taxon>
        <taxon>Rhabditomorpha</taxon>
        <taxon>Rhabditoidea</taxon>
        <taxon>Rhabditidae</taxon>
        <taxon>Mesorhabditinae</taxon>
        <taxon>Mesorhabditis</taxon>
    </lineage>
</organism>
<evidence type="ECO:0000256" key="3">
    <source>
        <dbReference type="ARBA" id="ARBA00009085"/>
    </source>
</evidence>
<dbReference type="Pfam" id="PF07645">
    <property type="entry name" value="EGF_CA"/>
    <property type="match status" value="1"/>
</dbReference>
<feature type="region of interest" description="Disordered" evidence="18">
    <location>
        <begin position="1155"/>
        <end position="1203"/>
    </location>
</feature>
<evidence type="ECO:0000256" key="5">
    <source>
        <dbReference type="ARBA" id="ARBA00022536"/>
    </source>
</evidence>
<dbReference type="SUPFAM" id="SSF57184">
    <property type="entry name" value="Growth factor receptor domain"/>
    <property type="match status" value="1"/>
</dbReference>
<feature type="coiled-coil region" evidence="17">
    <location>
        <begin position="1061"/>
        <end position="1103"/>
    </location>
</feature>
<evidence type="ECO:0000256" key="1">
    <source>
        <dbReference type="ARBA" id="ARBA00000707"/>
    </source>
</evidence>
<evidence type="ECO:0000256" key="13">
    <source>
        <dbReference type="ARBA" id="ARBA00022840"/>
    </source>
</evidence>
<dbReference type="GO" id="GO:0004843">
    <property type="term" value="F:cysteine-type deubiquitinase activity"/>
    <property type="evidence" value="ECO:0007669"/>
    <property type="project" value="UniProtKB-EC"/>
</dbReference>
<dbReference type="InterPro" id="IPR018200">
    <property type="entry name" value="USP_CS"/>
</dbReference>
<feature type="domain" description="EGF-like" evidence="19">
    <location>
        <begin position="632"/>
        <end position="676"/>
    </location>
</feature>
<feature type="compositionally biased region" description="Basic and acidic residues" evidence="18">
    <location>
        <begin position="1193"/>
        <end position="1203"/>
    </location>
</feature>
<comment type="similarity">
    <text evidence="2">Belongs to the CRELD family.</text>
</comment>
<protein>
    <recommendedName>
        <fullName evidence="4">ubiquitinyl hydrolase 1</fullName>
        <ecNumber evidence="4">3.4.19.12</ecNumber>
    </recommendedName>
</protein>
<keyword evidence="6" id="KW-0436">Ligase</keyword>
<evidence type="ECO:0000256" key="8">
    <source>
        <dbReference type="ARBA" id="ARBA00022737"/>
    </source>
</evidence>
<keyword evidence="14" id="KW-0030">Aminoacyl-tRNA synthetase</keyword>
<feature type="compositionally biased region" description="Basic and acidic residues" evidence="18">
    <location>
        <begin position="1293"/>
        <end position="1302"/>
    </location>
</feature>
<evidence type="ECO:0000256" key="18">
    <source>
        <dbReference type="SAM" id="MobiDB-lite"/>
    </source>
</evidence>
<comment type="catalytic activity">
    <reaction evidence="1">
        <text>Thiol-dependent hydrolysis of ester, thioester, amide, peptide and isopeptide bonds formed by the C-terminal Gly of ubiquitin (a 76-residue protein attached to proteins as an intracellular targeting signal).</text>
        <dbReference type="EC" id="3.4.19.12"/>
    </reaction>
</comment>
<dbReference type="PROSITE" id="PS01187">
    <property type="entry name" value="EGF_CA"/>
    <property type="match status" value="1"/>
</dbReference>
<evidence type="ECO:0000256" key="7">
    <source>
        <dbReference type="ARBA" id="ARBA00022670"/>
    </source>
</evidence>
<evidence type="ECO:0000256" key="14">
    <source>
        <dbReference type="ARBA" id="ARBA00023146"/>
    </source>
</evidence>
<dbReference type="Gene3D" id="2.10.25.10">
    <property type="entry name" value="Laminin"/>
    <property type="match status" value="1"/>
</dbReference>
<comment type="similarity">
    <text evidence="3">Belongs to the peptidase C19 family.</text>
</comment>
<proteinExistence type="inferred from homology"/>
<keyword evidence="13" id="KW-0067">ATP-binding</keyword>
<dbReference type="GO" id="GO:0006364">
    <property type="term" value="P:rRNA processing"/>
    <property type="evidence" value="ECO:0007669"/>
    <property type="project" value="InterPro"/>
</dbReference>
<gene>
    <name evidence="21" type="ORF">MSPICULIGERA_LOCUS13113</name>
</gene>
<feature type="compositionally biased region" description="Acidic residues" evidence="18">
    <location>
        <begin position="1155"/>
        <end position="1181"/>
    </location>
</feature>
<keyword evidence="7" id="KW-0645">Protease</keyword>
<feature type="region of interest" description="Disordered" evidence="18">
    <location>
        <begin position="1243"/>
        <end position="1307"/>
    </location>
</feature>
<dbReference type="SMART" id="SM00261">
    <property type="entry name" value="FU"/>
    <property type="match status" value="1"/>
</dbReference>
<dbReference type="PROSITE" id="PS01186">
    <property type="entry name" value="EGF_2"/>
    <property type="match status" value="1"/>
</dbReference>
<dbReference type="InterPro" id="IPR001394">
    <property type="entry name" value="Peptidase_C19_UCH"/>
</dbReference>
<feature type="non-terminal residue" evidence="21">
    <location>
        <position position="1495"/>
    </location>
</feature>
<dbReference type="CDD" id="cd00054">
    <property type="entry name" value="EGF_CA"/>
    <property type="match status" value="1"/>
</dbReference>
<dbReference type="PANTHER" id="PTHR21646:SF24">
    <property type="entry name" value="UBIQUITIN CARBOXYL-TERMINAL HYDROLASE"/>
    <property type="match status" value="1"/>
</dbReference>
<dbReference type="InterPro" id="IPR050185">
    <property type="entry name" value="Ub_carboxyl-term_hydrolase"/>
</dbReference>
<keyword evidence="5 16" id="KW-0245">EGF-like domain</keyword>
<feature type="region of interest" description="Disordered" evidence="18">
    <location>
        <begin position="1447"/>
        <end position="1495"/>
    </location>
</feature>
<feature type="coiled-coil region" evidence="17">
    <location>
        <begin position="1382"/>
        <end position="1416"/>
    </location>
</feature>
<dbReference type="InterPro" id="IPR000152">
    <property type="entry name" value="EGF-type_Asp/Asn_hydroxyl_site"/>
</dbReference>
<dbReference type="SMART" id="SM00179">
    <property type="entry name" value="EGF_CA"/>
    <property type="match status" value="1"/>
</dbReference>
<dbReference type="Gene3D" id="3.40.50.620">
    <property type="entry name" value="HUPs"/>
    <property type="match status" value="1"/>
</dbReference>
<dbReference type="InterPro" id="IPR009030">
    <property type="entry name" value="Growth_fac_rcpt_cys_sf"/>
</dbReference>
<keyword evidence="17" id="KW-0175">Coiled coil</keyword>
<dbReference type="CDD" id="cd00064">
    <property type="entry name" value="FU"/>
    <property type="match status" value="1"/>
</dbReference>
<dbReference type="Pfam" id="PF07780">
    <property type="entry name" value="Spb1_C"/>
    <property type="match status" value="1"/>
</dbReference>
<dbReference type="InterPro" id="IPR014729">
    <property type="entry name" value="Rossmann-like_a/b/a_fold"/>
</dbReference>
<feature type="compositionally biased region" description="Acidic residues" evidence="18">
    <location>
        <begin position="1271"/>
        <end position="1281"/>
    </location>
</feature>
<comment type="caution">
    <text evidence="16">Lacks conserved residue(s) required for the propagation of feature annotation.</text>
</comment>
<evidence type="ECO:0000259" key="20">
    <source>
        <dbReference type="PROSITE" id="PS50235"/>
    </source>
</evidence>
<evidence type="ECO:0000256" key="6">
    <source>
        <dbReference type="ARBA" id="ARBA00022598"/>
    </source>
</evidence>